<reference evidence="1 2" key="1">
    <citation type="submission" date="2008-10" db="EMBL/GenBank/DDBJ databases">
        <title>Draft genome sequence of Desulvovibrio piger (ATCC 29098).</title>
        <authorList>
            <person name="Sudarsanam P."/>
            <person name="Ley R."/>
            <person name="Guruge J."/>
            <person name="Turnbaugh P.J."/>
            <person name="Mahowald M."/>
            <person name="Liep D."/>
            <person name="Gordon J."/>
        </authorList>
    </citation>
    <scope>NUCLEOTIDE SEQUENCE [LARGE SCALE GENOMIC DNA]</scope>
    <source>
        <strain evidence="1 2">ATCC 29098</strain>
    </source>
</reference>
<comment type="caution">
    <text evidence="1">The sequence shown here is derived from an EMBL/GenBank/DDBJ whole genome shotgun (WGS) entry which is preliminary data.</text>
</comment>
<gene>
    <name evidence="1" type="ORF">DESPIG_00985</name>
</gene>
<dbReference type="Proteomes" id="UP000003676">
    <property type="component" value="Unassembled WGS sequence"/>
</dbReference>
<dbReference type="AlphaFoldDB" id="B6WSJ6"/>
<organism evidence="1 2">
    <name type="scientific">Desulfovibrio piger ATCC 29098</name>
    <dbReference type="NCBI Taxonomy" id="411464"/>
    <lineage>
        <taxon>Bacteria</taxon>
        <taxon>Pseudomonadati</taxon>
        <taxon>Thermodesulfobacteriota</taxon>
        <taxon>Desulfovibrionia</taxon>
        <taxon>Desulfovibrionales</taxon>
        <taxon>Desulfovibrionaceae</taxon>
        <taxon>Desulfovibrio</taxon>
    </lineage>
</organism>
<reference evidence="1 2" key="2">
    <citation type="submission" date="2008-10" db="EMBL/GenBank/DDBJ databases">
        <authorList>
            <person name="Fulton L."/>
            <person name="Clifton S."/>
            <person name="Fulton B."/>
            <person name="Xu J."/>
            <person name="Minx P."/>
            <person name="Pepin K.H."/>
            <person name="Johnson M."/>
            <person name="Bhonagiri V."/>
            <person name="Nash W.E."/>
            <person name="Mardis E.R."/>
            <person name="Wilson R.K."/>
        </authorList>
    </citation>
    <scope>NUCLEOTIDE SEQUENCE [LARGE SCALE GENOMIC DNA]</scope>
    <source>
        <strain evidence="1 2">ATCC 29098</strain>
    </source>
</reference>
<protein>
    <submittedName>
        <fullName evidence="1">Uncharacterized protein</fullName>
    </submittedName>
</protein>
<sequence length="82" mass="9207">MQSAGPRRTEHLFARTPRITSIAAQSGTKIRAAQNSVFSMRVRQTHRLPQQKAPVYRVLYIPCLHGSVQLIIKKDAPRSVLA</sequence>
<dbReference type="HOGENOM" id="CLU_2552746_0_0_7"/>
<proteinExistence type="predicted"/>
<evidence type="ECO:0000313" key="1">
    <source>
        <dbReference type="EMBL" id="EEB34019.1"/>
    </source>
</evidence>
<name>B6WSJ6_9BACT</name>
<accession>B6WSJ6</accession>
<evidence type="ECO:0000313" key="2">
    <source>
        <dbReference type="Proteomes" id="UP000003676"/>
    </source>
</evidence>
<dbReference type="EMBL" id="ABXU01000027">
    <property type="protein sequence ID" value="EEB34019.1"/>
    <property type="molecule type" value="Genomic_DNA"/>
</dbReference>